<dbReference type="InterPro" id="IPR039426">
    <property type="entry name" value="TonB-dep_rcpt-like"/>
</dbReference>
<gene>
    <name evidence="18" type="ORF">A8V01_25215</name>
</gene>
<dbReference type="Gene3D" id="3.55.50.30">
    <property type="match status" value="1"/>
</dbReference>
<evidence type="ECO:0000256" key="9">
    <source>
        <dbReference type="ARBA" id="ARBA00023065"/>
    </source>
</evidence>
<dbReference type="Pfam" id="PF07715">
    <property type="entry name" value="Plug"/>
    <property type="match status" value="1"/>
</dbReference>
<keyword evidence="19" id="KW-1185">Reference proteome</keyword>
<keyword evidence="4 14" id="KW-1134">Transmembrane beta strand</keyword>
<comment type="similarity">
    <text evidence="2 14 16">Belongs to the TonB-dependent receptor family.</text>
</comment>
<reference evidence="18 19" key="1">
    <citation type="submission" date="2016-05" db="EMBL/GenBank/DDBJ databases">
        <title>Complete genome sequence of Novosphingobium guangzhouense SA925(T).</title>
        <authorList>
            <person name="Sha S."/>
        </authorList>
    </citation>
    <scope>NUCLEOTIDE SEQUENCE [LARGE SCALE GENOMIC DNA]</scope>
    <source>
        <strain evidence="18 19">SA925</strain>
    </source>
</reference>
<dbReference type="PROSITE" id="PS52016">
    <property type="entry name" value="TONB_DEPENDENT_REC_3"/>
    <property type="match status" value="1"/>
</dbReference>
<evidence type="ECO:0000256" key="4">
    <source>
        <dbReference type="ARBA" id="ARBA00022452"/>
    </source>
</evidence>
<sequence>MLTSSLGTVGAATPAQAQEAVRSIDIPAQPLATALTAFGQQSGLQVSTQAALIEGKTSSTVKGTISPSQALTQLLAGTGLSFRIVGSTVTLEPVPQSADGAITLGPVRVEGEGGTFAGIAPSITSDPAATEGTRSYTTTSMATATKLPLSIRETPQSVTVVTRQAIEDQGALALKDVIQNVPGVFYWTSGPQRQRFYARGLSVDNLMFDGLPVTLSSSQLSQDLVDPNIAIYDRVEIVRGAAGLTVGSGNPAAAINLVRKRPTMTPQFSIAGNVGNWNRYGIEADFGGPLDRDGTLRARVVGTYNDEESFRDREHSKRNMIYGIIEKDFGSRTTLSVSAMRQEDDLDGNGFTGMPVAVDGSHLDLPRSTSYASDWEYWNKDSTSLFASLEHRFDNGWKVNLSAYKVWAKLNMLGHYIRSNVTIGTYDLLNALNEHEENQSSYGIYASGPFKLFGREHELVLGGGHRRVQFDGNTNQGGLMAGDFDLYNFYPSAITKPNLTILPWLDSDIKEFNAYATTRLNLADGLKLIVGGRLDWYDYSDAQPRWNLSNQYEVNHHLTKYAGLIYDLDNHHSVYASYTDIFKPQNYYDIDHKLLSPVVGKNYEIGIKGAYFDDTLNVSLALFRMDQENRAARISDQTKCSTYPTATCYEAAGLVRAEGIDFEIDGAVTPDWQITAGYSHTLAKYREDADALKIGTLFDTDVPRHLVKVLTNYRLPGNLDTIRIGGSFYWQSTIYNNGTTSGIAYHEEQKAYALVGLNASWQATPNLDIRANINNLFDKKYYRSLTGQSGLAFPTSVYGDPRNAMLTARYRF</sequence>
<dbReference type="Pfam" id="PF00593">
    <property type="entry name" value="TonB_dep_Rec_b-barrel"/>
    <property type="match status" value="1"/>
</dbReference>
<dbReference type="NCBIfam" id="TIGR01783">
    <property type="entry name" value="TonB-siderophor"/>
    <property type="match status" value="1"/>
</dbReference>
<keyword evidence="10 16" id="KW-0798">TonB box</keyword>
<dbReference type="GO" id="GO:0015344">
    <property type="term" value="F:siderophore uptake transmembrane transporter activity"/>
    <property type="evidence" value="ECO:0007669"/>
    <property type="project" value="TreeGrafter"/>
</dbReference>
<dbReference type="SUPFAM" id="SSF56935">
    <property type="entry name" value="Porins"/>
    <property type="match status" value="1"/>
</dbReference>
<dbReference type="GO" id="GO:0015891">
    <property type="term" value="P:siderophore transport"/>
    <property type="evidence" value="ECO:0007669"/>
    <property type="project" value="InterPro"/>
</dbReference>
<dbReference type="Gene3D" id="2.40.170.20">
    <property type="entry name" value="TonB-dependent receptor, beta-barrel domain"/>
    <property type="match status" value="1"/>
</dbReference>
<dbReference type="PANTHER" id="PTHR32552">
    <property type="entry name" value="FERRICHROME IRON RECEPTOR-RELATED"/>
    <property type="match status" value="1"/>
</dbReference>
<evidence type="ECO:0000256" key="7">
    <source>
        <dbReference type="ARBA" id="ARBA00022729"/>
    </source>
</evidence>
<dbReference type="AlphaFoldDB" id="A0A2K2FWB7"/>
<evidence type="ECO:0000256" key="6">
    <source>
        <dbReference type="ARBA" id="ARBA00022692"/>
    </source>
</evidence>
<evidence type="ECO:0000256" key="12">
    <source>
        <dbReference type="ARBA" id="ARBA00023170"/>
    </source>
</evidence>
<dbReference type="SMART" id="SM00965">
    <property type="entry name" value="STN"/>
    <property type="match status" value="1"/>
</dbReference>
<keyword evidence="12" id="KW-0675">Receptor</keyword>
<dbReference type="FunFam" id="2.170.130.10:FF:000010">
    <property type="entry name" value="Ferripyoverdine receptor"/>
    <property type="match status" value="1"/>
</dbReference>
<dbReference type="EMBL" id="LYMM01000061">
    <property type="protein sequence ID" value="PNU03064.1"/>
    <property type="molecule type" value="Genomic_DNA"/>
</dbReference>
<keyword evidence="8" id="KW-0408">Iron</keyword>
<dbReference type="InterPro" id="IPR010917">
    <property type="entry name" value="TonB_rcpt_CS"/>
</dbReference>
<evidence type="ECO:0000256" key="8">
    <source>
        <dbReference type="ARBA" id="ARBA00023004"/>
    </source>
</evidence>
<evidence type="ECO:0000259" key="17">
    <source>
        <dbReference type="SMART" id="SM00965"/>
    </source>
</evidence>
<evidence type="ECO:0000256" key="1">
    <source>
        <dbReference type="ARBA" id="ARBA00004571"/>
    </source>
</evidence>
<keyword evidence="5" id="KW-0410">Iron transport</keyword>
<dbReference type="InterPro" id="IPR036942">
    <property type="entry name" value="Beta-barrel_TonB_sf"/>
</dbReference>
<dbReference type="PROSITE" id="PS01156">
    <property type="entry name" value="TONB_DEPENDENT_REC_2"/>
    <property type="match status" value="1"/>
</dbReference>
<keyword evidence="11 14" id="KW-0472">Membrane</keyword>
<keyword evidence="6 14" id="KW-0812">Transmembrane</keyword>
<accession>A0A2K2FWB7</accession>
<evidence type="ECO:0000256" key="11">
    <source>
        <dbReference type="ARBA" id="ARBA00023136"/>
    </source>
</evidence>
<evidence type="ECO:0000256" key="13">
    <source>
        <dbReference type="ARBA" id="ARBA00023237"/>
    </source>
</evidence>
<keyword evidence="13 14" id="KW-0998">Cell outer membrane</keyword>
<keyword evidence="7" id="KW-0732">Signal</keyword>
<evidence type="ECO:0000256" key="3">
    <source>
        <dbReference type="ARBA" id="ARBA00022448"/>
    </source>
</evidence>
<keyword evidence="9" id="KW-0406">Ion transport</keyword>
<dbReference type="Pfam" id="PF07660">
    <property type="entry name" value="STN"/>
    <property type="match status" value="1"/>
</dbReference>
<dbReference type="Proteomes" id="UP000236327">
    <property type="component" value="Unassembled WGS sequence"/>
</dbReference>
<comment type="caution">
    <text evidence="18">The sequence shown here is derived from an EMBL/GenBank/DDBJ whole genome shotgun (WGS) entry which is preliminary data.</text>
</comment>
<dbReference type="InterPro" id="IPR011662">
    <property type="entry name" value="Secretin/TonB_short_N"/>
</dbReference>
<feature type="short sequence motif" description="TonB C-terminal box" evidence="15">
    <location>
        <begin position="795"/>
        <end position="812"/>
    </location>
</feature>
<dbReference type="Gene3D" id="2.170.130.10">
    <property type="entry name" value="TonB-dependent receptor, plug domain"/>
    <property type="match status" value="1"/>
</dbReference>
<evidence type="ECO:0000313" key="18">
    <source>
        <dbReference type="EMBL" id="PNU03064.1"/>
    </source>
</evidence>
<evidence type="ECO:0000256" key="5">
    <source>
        <dbReference type="ARBA" id="ARBA00022496"/>
    </source>
</evidence>
<comment type="subcellular location">
    <subcellularLocation>
        <location evidence="1 14">Cell outer membrane</location>
        <topology evidence="1 14">Multi-pass membrane protein</topology>
    </subcellularLocation>
</comment>
<evidence type="ECO:0000256" key="16">
    <source>
        <dbReference type="RuleBase" id="RU003357"/>
    </source>
</evidence>
<dbReference type="InterPro" id="IPR000531">
    <property type="entry name" value="Beta-barrel_TonB"/>
</dbReference>
<dbReference type="InterPro" id="IPR012910">
    <property type="entry name" value="Plug_dom"/>
</dbReference>
<proteinExistence type="inferred from homology"/>
<keyword evidence="3 14" id="KW-0813">Transport</keyword>
<evidence type="ECO:0000256" key="14">
    <source>
        <dbReference type="PROSITE-ProRule" id="PRU01360"/>
    </source>
</evidence>
<evidence type="ECO:0000256" key="2">
    <source>
        <dbReference type="ARBA" id="ARBA00009810"/>
    </source>
</evidence>
<protein>
    <submittedName>
        <fullName evidence="18">Ligand-gated channel</fullName>
    </submittedName>
</protein>
<organism evidence="18 19">
    <name type="scientific">Novosphingobium guangzhouense</name>
    <dbReference type="NCBI Taxonomy" id="1850347"/>
    <lineage>
        <taxon>Bacteria</taxon>
        <taxon>Pseudomonadati</taxon>
        <taxon>Pseudomonadota</taxon>
        <taxon>Alphaproteobacteria</taxon>
        <taxon>Sphingomonadales</taxon>
        <taxon>Sphingomonadaceae</taxon>
        <taxon>Novosphingobium</taxon>
    </lineage>
</organism>
<dbReference type="GO" id="GO:0009279">
    <property type="term" value="C:cell outer membrane"/>
    <property type="evidence" value="ECO:0007669"/>
    <property type="project" value="UniProtKB-SubCell"/>
</dbReference>
<name>A0A2K2FWB7_9SPHN</name>
<feature type="domain" description="Secretin/TonB short N-terminal" evidence="17">
    <location>
        <begin position="44"/>
        <end position="94"/>
    </location>
</feature>
<dbReference type="InterPro" id="IPR037066">
    <property type="entry name" value="Plug_dom_sf"/>
</dbReference>
<evidence type="ECO:0000256" key="10">
    <source>
        <dbReference type="ARBA" id="ARBA00023077"/>
    </source>
</evidence>
<dbReference type="CDD" id="cd01347">
    <property type="entry name" value="ligand_gated_channel"/>
    <property type="match status" value="1"/>
</dbReference>
<evidence type="ECO:0000256" key="15">
    <source>
        <dbReference type="PROSITE-ProRule" id="PRU10144"/>
    </source>
</evidence>
<dbReference type="InterPro" id="IPR010105">
    <property type="entry name" value="TonB_sidphr_rcpt"/>
</dbReference>
<dbReference type="PANTHER" id="PTHR32552:SF74">
    <property type="entry name" value="HYDROXAMATE SIDEROPHORE RECEPTOR FHUE"/>
    <property type="match status" value="1"/>
</dbReference>
<evidence type="ECO:0000313" key="19">
    <source>
        <dbReference type="Proteomes" id="UP000236327"/>
    </source>
</evidence>
<dbReference type="GO" id="GO:0038023">
    <property type="term" value="F:signaling receptor activity"/>
    <property type="evidence" value="ECO:0007669"/>
    <property type="project" value="InterPro"/>
</dbReference>